<dbReference type="STRING" id="37003.ENSKMAP00000025539"/>
<dbReference type="AlphaFoldDB" id="A0A3Q3BKL0"/>
<dbReference type="GO" id="GO:0008278">
    <property type="term" value="C:cohesin complex"/>
    <property type="evidence" value="ECO:0007669"/>
    <property type="project" value="TreeGrafter"/>
</dbReference>
<keyword evidence="4" id="KW-1185">Reference proteome</keyword>
<dbReference type="PANTHER" id="PTHR11199:SF10">
    <property type="entry name" value="COHESIN SUBUNIT SA"/>
    <property type="match status" value="1"/>
</dbReference>
<comment type="similarity">
    <text evidence="1">Belongs to the SCC3 family.</text>
</comment>
<feature type="domain" description="Cohesin subunit SCC3/SA HEAT-repeats" evidence="2">
    <location>
        <begin position="35"/>
        <end position="67"/>
    </location>
</feature>
<dbReference type="InterPro" id="IPR039662">
    <property type="entry name" value="Cohesin_Scc3/SA"/>
</dbReference>
<dbReference type="OMA" id="HEHTAYL"/>
<protein>
    <recommendedName>
        <fullName evidence="2">Cohesin subunit SCC3/SA HEAT-repeats domain-containing protein</fullName>
    </recommendedName>
</protein>
<sequence length="80" mass="9005">MATDTQGKDQSRNAAFFQILISFYIQSEFHEHGTYLVDSLWAVAGSELRDWETMTALLLQDAGEEQDQTALNKVCVDFSA</sequence>
<evidence type="ECO:0000313" key="3">
    <source>
        <dbReference type="Ensembl" id="ENSKMAP00000025539.1"/>
    </source>
</evidence>
<name>A0A3Q3BKL0_KRYMA</name>
<dbReference type="GO" id="GO:0000785">
    <property type="term" value="C:chromatin"/>
    <property type="evidence" value="ECO:0007669"/>
    <property type="project" value="TreeGrafter"/>
</dbReference>
<evidence type="ECO:0000256" key="1">
    <source>
        <dbReference type="ARBA" id="ARBA00005486"/>
    </source>
</evidence>
<evidence type="ECO:0000313" key="4">
    <source>
        <dbReference type="Proteomes" id="UP000264800"/>
    </source>
</evidence>
<dbReference type="PANTHER" id="PTHR11199">
    <property type="entry name" value="STROMAL ANTIGEN"/>
    <property type="match status" value="1"/>
</dbReference>
<dbReference type="GO" id="GO:0003682">
    <property type="term" value="F:chromatin binding"/>
    <property type="evidence" value="ECO:0007669"/>
    <property type="project" value="TreeGrafter"/>
</dbReference>
<dbReference type="Proteomes" id="UP000264800">
    <property type="component" value="Unplaced"/>
</dbReference>
<dbReference type="GO" id="GO:0007062">
    <property type="term" value="P:sister chromatid cohesion"/>
    <property type="evidence" value="ECO:0007669"/>
    <property type="project" value="TreeGrafter"/>
</dbReference>
<dbReference type="GeneTree" id="ENSGT00940000170871"/>
<dbReference type="Ensembl" id="ENSKMAT00000025859.1">
    <property type="protein sequence ID" value="ENSKMAP00000025539.1"/>
    <property type="gene ID" value="ENSKMAG00000018936.1"/>
</dbReference>
<organism evidence="3 4">
    <name type="scientific">Kryptolebias marmoratus</name>
    <name type="common">Mangrove killifish</name>
    <name type="synonym">Rivulus marmoratus</name>
    <dbReference type="NCBI Taxonomy" id="37003"/>
    <lineage>
        <taxon>Eukaryota</taxon>
        <taxon>Metazoa</taxon>
        <taxon>Chordata</taxon>
        <taxon>Craniata</taxon>
        <taxon>Vertebrata</taxon>
        <taxon>Euteleostomi</taxon>
        <taxon>Actinopterygii</taxon>
        <taxon>Neopterygii</taxon>
        <taxon>Teleostei</taxon>
        <taxon>Neoteleostei</taxon>
        <taxon>Acanthomorphata</taxon>
        <taxon>Ovalentaria</taxon>
        <taxon>Atherinomorphae</taxon>
        <taxon>Cyprinodontiformes</taxon>
        <taxon>Rivulidae</taxon>
        <taxon>Kryptolebias</taxon>
    </lineage>
</organism>
<evidence type="ECO:0000259" key="2">
    <source>
        <dbReference type="Pfam" id="PF24571"/>
    </source>
</evidence>
<dbReference type="GO" id="GO:0005634">
    <property type="term" value="C:nucleus"/>
    <property type="evidence" value="ECO:0007669"/>
    <property type="project" value="TreeGrafter"/>
</dbReference>
<reference evidence="3" key="2">
    <citation type="submission" date="2025-09" db="UniProtKB">
        <authorList>
            <consortium name="Ensembl"/>
        </authorList>
    </citation>
    <scope>IDENTIFICATION</scope>
</reference>
<proteinExistence type="inferred from homology"/>
<accession>A0A3Q3BKL0</accession>
<reference evidence="3" key="1">
    <citation type="submission" date="2025-08" db="UniProtKB">
        <authorList>
            <consortium name="Ensembl"/>
        </authorList>
    </citation>
    <scope>IDENTIFICATION</scope>
</reference>
<dbReference type="InterPro" id="IPR056396">
    <property type="entry name" value="HEAT_SCC3-SA"/>
</dbReference>
<dbReference type="Pfam" id="PF24571">
    <property type="entry name" value="HEAT_SCC3-SA"/>
    <property type="match status" value="1"/>
</dbReference>